<proteinExistence type="predicted"/>
<dbReference type="GO" id="GO:0005886">
    <property type="term" value="C:plasma membrane"/>
    <property type="evidence" value="ECO:0007669"/>
    <property type="project" value="TreeGrafter"/>
</dbReference>
<evidence type="ECO:0000313" key="8">
    <source>
        <dbReference type="Proteomes" id="UP000192731"/>
    </source>
</evidence>
<keyword evidence="3" id="KW-0560">Oxidoreductase</keyword>
<evidence type="ECO:0000256" key="2">
    <source>
        <dbReference type="ARBA" id="ARBA00022723"/>
    </source>
</evidence>
<dbReference type="Proteomes" id="UP000192731">
    <property type="component" value="Unassembled WGS sequence"/>
</dbReference>
<dbReference type="GO" id="GO:0016491">
    <property type="term" value="F:oxidoreductase activity"/>
    <property type="evidence" value="ECO:0007669"/>
    <property type="project" value="UniProtKB-KW"/>
</dbReference>
<protein>
    <submittedName>
        <fullName evidence="7">Heterodisulfide reductase subunit C</fullName>
    </submittedName>
</protein>
<dbReference type="EMBL" id="FWWT01000023">
    <property type="protein sequence ID" value="SMB96485.1"/>
    <property type="molecule type" value="Genomic_DNA"/>
</dbReference>
<sequence length="189" mass="20939">MSNIQLTSGLEQKKENISLLAKHSGVQASDCYQCGKCTAGCPAAFAMDKTPNQIMRLVQLGLLEEALKSKTIWVCASCSTCSTRCPRNVDIANVMETLRIMAKEKGYITNKNMNIFHDVFLNSVERYGRVHEVGLILGYNLKTMNPLKDAQFGPAMFLKGKISPLPHSINGKNEVKKIFENARKRGGVK</sequence>
<evidence type="ECO:0000256" key="5">
    <source>
        <dbReference type="ARBA" id="ARBA00023014"/>
    </source>
</evidence>
<dbReference type="STRING" id="656914.SAMN00017405_1559"/>
<keyword evidence="5" id="KW-0411">Iron-sulfur</keyword>
<dbReference type="Pfam" id="PF13534">
    <property type="entry name" value="Fer4_17"/>
    <property type="match status" value="1"/>
</dbReference>
<accession>A0A1W1VSX8</accession>
<evidence type="ECO:0000313" key="7">
    <source>
        <dbReference type="EMBL" id="SMB96485.1"/>
    </source>
</evidence>
<dbReference type="InterPro" id="IPR017900">
    <property type="entry name" value="4Fe4S_Fe_S_CS"/>
</dbReference>
<dbReference type="SUPFAM" id="SSF46548">
    <property type="entry name" value="alpha-helical ferredoxin"/>
    <property type="match status" value="1"/>
</dbReference>
<dbReference type="RefSeq" id="WP_084054407.1">
    <property type="nucleotide sequence ID" value="NZ_FWWT01000023.1"/>
</dbReference>
<dbReference type="GO" id="GO:0051539">
    <property type="term" value="F:4 iron, 4 sulfur cluster binding"/>
    <property type="evidence" value="ECO:0007669"/>
    <property type="project" value="UniProtKB-KW"/>
</dbReference>
<dbReference type="InterPro" id="IPR017896">
    <property type="entry name" value="4Fe4S_Fe-S-bd"/>
</dbReference>
<dbReference type="OrthoDB" id="9794954at2"/>
<reference evidence="7 8" key="1">
    <citation type="submission" date="2017-04" db="EMBL/GenBank/DDBJ databases">
        <authorList>
            <person name="Afonso C.L."/>
            <person name="Miller P.J."/>
            <person name="Scott M.A."/>
            <person name="Spackman E."/>
            <person name="Goraichik I."/>
            <person name="Dimitrov K.M."/>
            <person name="Suarez D.L."/>
            <person name="Swayne D.E."/>
        </authorList>
    </citation>
    <scope>NUCLEOTIDE SEQUENCE [LARGE SCALE GENOMIC DNA]</scope>
    <source>
        <strain evidence="7 8">DSM 11270</strain>
    </source>
</reference>
<dbReference type="Gene3D" id="1.10.1060.10">
    <property type="entry name" value="Alpha-helical ferredoxin"/>
    <property type="match status" value="1"/>
</dbReference>
<keyword evidence="8" id="KW-1185">Reference proteome</keyword>
<keyword evidence="2" id="KW-0479">Metal-binding</keyword>
<dbReference type="InterPro" id="IPR009051">
    <property type="entry name" value="Helical_ferredxn"/>
</dbReference>
<dbReference type="InterPro" id="IPR051460">
    <property type="entry name" value="HdrC_iron-sulfur_subunit"/>
</dbReference>
<keyword evidence="4" id="KW-0408">Iron</keyword>
<feature type="domain" description="4Fe-4S ferredoxin-type" evidence="6">
    <location>
        <begin position="22"/>
        <end position="50"/>
    </location>
</feature>
<evidence type="ECO:0000256" key="3">
    <source>
        <dbReference type="ARBA" id="ARBA00023002"/>
    </source>
</evidence>
<dbReference type="PANTHER" id="PTHR43255:SF1">
    <property type="entry name" value="IRON-SULFUR-BINDING OXIDOREDUCTASE FADF-RELATED"/>
    <property type="match status" value="1"/>
</dbReference>
<dbReference type="AlphaFoldDB" id="A0A1W1VSX8"/>
<evidence type="ECO:0000256" key="4">
    <source>
        <dbReference type="ARBA" id="ARBA00023004"/>
    </source>
</evidence>
<dbReference type="PANTHER" id="PTHR43255">
    <property type="entry name" value="IRON-SULFUR-BINDING OXIDOREDUCTASE FADF-RELATED-RELATED"/>
    <property type="match status" value="1"/>
</dbReference>
<organism evidence="7 8">
    <name type="scientific">Desulfonispora thiosulfatigenes DSM 11270</name>
    <dbReference type="NCBI Taxonomy" id="656914"/>
    <lineage>
        <taxon>Bacteria</taxon>
        <taxon>Bacillati</taxon>
        <taxon>Bacillota</taxon>
        <taxon>Clostridia</taxon>
        <taxon>Eubacteriales</taxon>
        <taxon>Peptococcaceae</taxon>
        <taxon>Desulfonispora</taxon>
    </lineage>
</organism>
<gene>
    <name evidence="7" type="ORF">SAMN00017405_1559</name>
</gene>
<name>A0A1W1VSX8_DESTI</name>
<dbReference type="PROSITE" id="PS51379">
    <property type="entry name" value="4FE4S_FER_2"/>
    <property type="match status" value="1"/>
</dbReference>
<keyword evidence="1" id="KW-0004">4Fe-4S</keyword>
<dbReference type="GO" id="GO:0046872">
    <property type="term" value="F:metal ion binding"/>
    <property type="evidence" value="ECO:0007669"/>
    <property type="project" value="UniProtKB-KW"/>
</dbReference>
<evidence type="ECO:0000256" key="1">
    <source>
        <dbReference type="ARBA" id="ARBA00022485"/>
    </source>
</evidence>
<evidence type="ECO:0000259" key="6">
    <source>
        <dbReference type="PROSITE" id="PS51379"/>
    </source>
</evidence>
<dbReference type="PROSITE" id="PS00198">
    <property type="entry name" value="4FE4S_FER_1"/>
    <property type="match status" value="1"/>
</dbReference>